<keyword evidence="8 12" id="KW-1133">Transmembrane helix</keyword>
<evidence type="ECO:0000256" key="8">
    <source>
        <dbReference type="ARBA" id="ARBA00022989"/>
    </source>
</evidence>
<feature type="compositionally biased region" description="Basic and acidic residues" evidence="13">
    <location>
        <begin position="481"/>
        <end position="492"/>
    </location>
</feature>
<keyword evidence="7 12" id="KW-0256">Endoplasmic reticulum</keyword>
<reference evidence="14 15" key="1">
    <citation type="submission" date="2022-05" db="EMBL/GenBank/DDBJ databases">
        <authorList>
            <consortium name="Genoscope - CEA"/>
            <person name="William W."/>
        </authorList>
    </citation>
    <scope>NUCLEOTIDE SEQUENCE [LARGE SCALE GENOMIC DNA]</scope>
</reference>
<keyword evidence="6 12" id="KW-0812">Transmembrane</keyword>
<organism evidence="14 15">
    <name type="scientific">Pocillopora meandrina</name>
    <dbReference type="NCBI Taxonomy" id="46732"/>
    <lineage>
        <taxon>Eukaryota</taxon>
        <taxon>Metazoa</taxon>
        <taxon>Cnidaria</taxon>
        <taxon>Anthozoa</taxon>
        <taxon>Hexacorallia</taxon>
        <taxon>Scleractinia</taxon>
        <taxon>Astrocoeniina</taxon>
        <taxon>Pocilloporidae</taxon>
        <taxon>Pocillopora</taxon>
    </lineage>
</organism>
<dbReference type="InterPro" id="IPR004277">
    <property type="entry name" value="PSS"/>
</dbReference>
<evidence type="ECO:0000256" key="12">
    <source>
        <dbReference type="RuleBase" id="RU368094"/>
    </source>
</evidence>
<feature type="transmembrane region" description="Helical" evidence="12">
    <location>
        <begin position="357"/>
        <end position="375"/>
    </location>
</feature>
<dbReference type="Proteomes" id="UP001159428">
    <property type="component" value="Unassembled WGS sequence"/>
</dbReference>
<keyword evidence="12" id="KW-0444">Lipid biosynthesis</keyword>
<dbReference type="Pfam" id="PF03034">
    <property type="entry name" value="PSS"/>
    <property type="match status" value="1"/>
</dbReference>
<evidence type="ECO:0000256" key="4">
    <source>
        <dbReference type="ARBA" id="ARBA00008671"/>
    </source>
</evidence>
<dbReference type="GO" id="GO:0005789">
    <property type="term" value="C:endoplasmic reticulum membrane"/>
    <property type="evidence" value="ECO:0007669"/>
    <property type="project" value="UniProtKB-SubCell"/>
</dbReference>
<dbReference type="EC" id="2.7.8.29" evidence="12"/>
<dbReference type="GO" id="GO:0006659">
    <property type="term" value="P:phosphatidylserine biosynthetic process"/>
    <property type="evidence" value="ECO:0007669"/>
    <property type="project" value="UniProtKB-UniRule"/>
</dbReference>
<evidence type="ECO:0000256" key="7">
    <source>
        <dbReference type="ARBA" id="ARBA00022824"/>
    </source>
</evidence>
<dbReference type="PANTHER" id="PTHR15362">
    <property type="entry name" value="PHOSPHATIDYLINOSITOL SYNTHASE"/>
    <property type="match status" value="1"/>
</dbReference>
<feature type="transmembrane region" description="Helical" evidence="12">
    <location>
        <begin position="287"/>
        <end position="303"/>
    </location>
</feature>
<sequence>MADDRSPRRRKRTFSTTSTISTDDYQDASEQIVEDISLEFFYKPRSITALACLFVYLVYSAFTRNPDATREENIWSGMVSLAVVFLVLSLLVMPNGPFIRPHPALWRMIFGASVLYMSFLAFALFQTRADFRNILFFFDPELRHEGPDTKEYAVNCSQVSLARLWGHCDIFAFAHFFGWALKALLIRNAWLLWIASITWEVTEVFFSHLLPNFAECWWDALLLDFLICNGLGIHFGLYVCKKLEMRNYHWESIKDIQTTTGKLRRAAMQFTPASWTHVRWMDPKCSYMRFFAIYQLLIISQIVELNTFFLKHILWVPTSHWLNYFRLFVISLTVAPSLRQYYVYITDTRSRRLGTQAWVLIVITCLELLICIKYGLDMFKKAEIVSITLWLLFQMAISLMVLYFMVMTKSKGTKKPTFLEEIPAEDPNTKTLNYIKKNGNHTFQEDDQVYDFGLANGGYQNGTVVRGEQQHYERGLRSTKHIHETPPDDKPTADPSHVQAQGTRKRRPRRSDLGGQLGGVNYEVKTRLRTRKSQAGL</sequence>
<evidence type="ECO:0000256" key="10">
    <source>
        <dbReference type="ARBA" id="ARBA00023136"/>
    </source>
</evidence>
<keyword evidence="5 12" id="KW-0808">Transferase</keyword>
<dbReference type="GO" id="GO:0106245">
    <property type="term" value="F:L-serine-phosphatidylethanolamine phosphatidyltransferase activity"/>
    <property type="evidence" value="ECO:0007669"/>
    <property type="project" value="UniProtKB-UniRule"/>
</dbReference>
<feature type="transmembrane region" description="Helical" evidence="12">
    <location>
        <begin position="105"/>
        <end position="125"/>
    </location>
</feature>
<keyword evidence="9 12" id="KW-0443">Lipid metabolism</keyword>
<evidence type="ECO:0000256" key="9">
    <source>
        <dbReference type="ARBA" id="ARBA00023098"/>
    </source>
</evidence>
<feature type="transmembrane region" description="Helical" evidence="12">
    <location>
        <begin position="387"/>
        <end position="406"/>
    </location>
</feature>
<keyword evidence="15" id="KW-1185">Reference proteome</keyword>
<evidence type="ECO:0000256" key="11">
    <source>
        <dbReference type="ARBA" id="ARBA00023264"/>
    </source>
</evidence>
<feature type="transmembrane region" description="Helical" evidence="12">
    <location>
        <begin position="323"/>
        <end position="345"/>
    </location>
</feature>
<feature type="transmembrane region" description="Helical" evidence="12">
    <location>
        <begin position="221"/>
        <end position="240"/>
    </location>
</feature>
<keyword evidence="10 12" id="KW-0472">Membrane</keyword>
<comment type="caution">
    <text evidence="14">The sequence shown here is derived from an EMBL/GenBank/DDBJ whole genome shotgun (WGS) entry which is preliminary data.</text>
</comment>
<keyword evidence="11 12" id="KW-1208">Phospholipid metabolism</keyword>
<protein>
    <recommendedName>
        <fullName evidence="12">Phosphatidylserine synthase</fullName>
        <ecNumber evidence="12">2.7.8.29</ecNumber>
    </recommendedName>
    <alternativeName>
        <fullName evidence="12">Serine-exchange enzyme</fullName>
    </alternativeName>
</protein>
<evidence type="ECO:0000256" key="1">
    <source>
        <dbReference type="ARBA" id="ARBA00004477"/>
    </source>
</evidence>
<keyword evidence="12" id="KW-0594">Phospholipid biosynthesis</keyword>
<evidence type="ECO:0000256" key="3">
    <source>
        <dbReference type="ARBA" id="ARBA00005189"/>
    </source>
</evidence>
<comment type="pathway">
    <text evidence="3">Lipid metabolism.</text>
</comment>
<dbReference type="AlphaFoldDB" id="A0AAU9Y4B5"/>
<feature type="compositionally biased region" description="Basic residues" evidence="13">
    <location>
        <begin position="527"/>
        <end position="537"/>
    </location>
</feature>
<evidence type="ECO:0000256" key="5">
    <source>
        <dbReference type="ARBA" id="ARBA00022679"/>
    </source>
</evidence>
<comment type="function">
    <text evidence="12">Catalyzes a base-exchange reaction in which the polar head group of phosphatidylethanolamine (PE) is replaced by L-serine.</text>
</comment>
<comment type="subcellular location">
    <subcellularLocation>
        <location evidence="1 12">Endoplasmic reticulum membrane</location>
        <topology evidence="1 12">Multi-pass membrane protein</topology>
    </subcellularLocation>
</comment>
<dbReference type="EMBL" id="CALNXJ010000122">
    <property type="protein sequence ID" value="CAH3165700.1"/>
    <property type="molecule type" value="Genomic_DNA"/>
</dbReference>
<name>A0AAU9Y4B5_9CNID</name>
<comment type="catalytic activity">
    <reaction evidence="12">
        <text>a 1,2-diacyl-sn-glycero-3-phosphoethanolamine + L-serine = a 1,2-diacyl-sn-glycero-3-phospho-L-serine + ethanolamine</text>
        <dbReference type="Rhea" id="RHEA:27606"/>
        <dbReference type="ChEBI" id="CHEBI:33384"/>
        <dbReference type="ChEBI" id="CHEBI:57262"/>
        <dbReference type="ChEBI" id="CHEBI:57603"/>
        <dbReference type="ChEBI" id="CHEBI:64612"/>
        <dbReference type="EC" id="2.7.8.29"/>
    </reaction>
</comment>
<gene>
    <name evidence="14" type="ORF">PMEA_00004334</name>
</gene>
<proteinExistence type="inferred from homology"/>
<evidence type="ECO:0000256" key="13">
    <source>
        <dbReference type="SAM" id="MobiDB-lite"/>
    </source>
</evidence>
<evidence type="ECO:0000256" key="6">
    <source>
        <dbReference type="ARBA" id="ARBA00022692"/>
    </source>
</evidence>
<accession>A0AAU9Y4B5</accession>
<evidence type="ECO:0000313" key="14">
    <source>
        <dbReference type="EMBL" id="CAH3165700.1"/>
    </source>
</evidence>
<evidence type="ECO:0000256" key="2">
    <source>
        <dbReference type="ARBA" id="ARBA00004916"/>
    </source>
</evidence>
<feature type="region of interest" description="Disordered" evidence="13">
    <location>
        <begin position="481"/>
        <end position="537"/>
    </location>
</feature>
<feature type="transmembrane region" description="Helical" evidence="12">
    <location>
        <begin position="74"/>
        <end position="93"/>
    </location>
</feature>
<comment type="similarity">
    <text evidence="4 12">Belongs to the phosphatidyl serine synthase family.</text>
</comment>
<evidence type="ECO:0000313" key="15">
    <source>
        <dbReference type="Proteomes" id="UP001159428"/>
    </source>
</evidence>
<comment type="pathway">
    <text evidence="2 12">Phospholipid metabolism; phosphatidylserine biosynthesis.</text>
</comment>
<dbReference type="PANTHER" id="PTHR15362:SF15">
    <property type="entry name" value="PHOSPHATIDYLSERINE SYNTHASE 1"/>
    <property type="match status" value="1"/>
</dbReference>